<accession>X1DB87</accession>
<reference evidence="1" key="1">
    <citation type="journal article" date="2014" name="Front. Microbiol.">
        <title>High frequency of phylogenetically diverse reductive dehalogenase-homologous genes in deep subseafloor sedimentary metagenomes.</title>
        <authorList>
            <person name="Kawai M."/>
            <person name="Futagami T."/>
            <person name="Toyoda A."/>
            <person name="Takaki Y."/>
            <person name="Nishi S."/>
            <person name="Hori S."/>
            <person name="Arai W."/>
            <person name="Tsubouchi T."/>
            <person name="Morono Y."/>
            <person name="Uchiyama I."/>
            <person name="Ito T."/>
            <person name="Fujiyama A."/>
            <person name="Inagaki F."/>
            <person name="Takami H."/>
        </authorList>
    </citation>
    <scope>NUCLEOTIDE SEQUENCE</scope>
    <source>
        <strain evidence="1">Expedition CK06-06</strain>
    </source>
</reference>
<dbReference type="AlphaFoldDB" id="X1DB87"/>
<evidence type="ECO:0000313" key="1">
    <source>
        <dbReference type="EMBL" id="GAH17462.1"/>
    </source>
</evidence>
<name>X1DB87_9ZZZZ</name>
<gene>
    <name evidence="1" type="ORF">S01H4_58895</name>
</gene>
<protein>
    <submittedName>
        <fullName evidence="1">Uncharacterized protein</fullName>
    </submittedName>
</protein>
<organism evidence="1">
    <name type="scientific">marine sediment metagenome</name>
    <dbReference type="NCBI Taxonomy" id="412755"/>
    <lineage>
        <taxon>unclassified sequences</taxon>
        <taxon>metagenomes</taxon>
        <taxon>ecological metagenomes</taxon>
    </lineage>
</organism>
<dbReference type="EMBL" id="BART01034466">
    <property type="protein sequence ID" value="GAH17462.1"/>
    <property type="molecule type" value="Genomic_DNA"/>
</dbReference>
<sequence>EYIAIRESLGLPTIWQNGIIASHYNQAGNGEKALELAKTTLAMEDTGSRWLAHTRAQMA</sequence>
<proteinExistence type="predicted"/>
<comment type="caution">
    <text evidence="1">The sequence shown here is derived from an EMBL/GenBank/DDBJ whole genome shotgun (WGS) entry which is preliminary data.</text>
</comment>
<feature type="non-terminal residue" evidence="1">
    <location>
        <position position="1"/>
    </location>
</feature>